<dbReference type="Gene3D" id="1.25.40.10">
    <property type="entry name" value="Tetratricopeptide repeat domain"/>
    <property type="match status" value="1"/>
</dbReference>
<gene>
    <name evidence="1" type="ordered locus">Sdel_1193</name>
</gene>
<evidence type="ECO:0000313" key="1">
    <source>
        <dbReference type="EMBL" id="ACZ12216.1"/>
    </source>
</evidence>
<accession>D1B296</accession>
<dbReference type="OrthoDB" id="5329991at2"/>
<protein>
    <recommendedName>
        <fullName evidence="3">Lipoprotein</fullName>
    </recommendedName>
</protein>
<evidence type="ECO:0000313" key="2">
    <source>
        <dbReference type="Proteomes" id="UP000002222"/>
    </source>
</evidence>
<dbReference type="AlphaFoldDB" id="D1B296"/>
<organism evidence="1 2">
    <name type="scientific">Sulfurospirillum deleyianum (strain ATCC 51133 / DSM 6946 / 5175)</name>
    <dbReference type="NCBI Taxonomy" id="525898"/>
    <lineage>
        <taxon>Bacteria</taxon>
        <taxon>Pseudomonadati</taxon>
        <taxon>Campylobacterota</taxon>
        <taxon>Epsilonproteobacteria</taxon>
        <taxon>Campylobacterales</taxon>
        <taxon>Sulfurospirillaceae</taxon>
        <taxon>Sulfurospirillum</taxon>
    </lineage>
</organism>
<sequence length="457" mass="51637" precursor="true">MQWKHNLKLSLSMIALLWLVVGCATTAQMLPQYEAKFRAGDFKGAKEVSKGVSNDILWSLQEATALRMQKEYKASIQVFDSVDSAFKKYDEQLLLGSATQNVGAVLINDTIMDYEGMTYDKVMTNTYKAMNFMLLGDHANARVEFNRALERQRMAQEYFGKEIAIEEAKLAKERAQNQQKNITVGQSKEADSIIAQNYKFLDAYEKYPNFNNPFVNYMAGLYFLKMKDYQKAVDLLKEAYGMTKNPLIEHDLAVCLSALSGKVDSKAYAHIIYESGYASKKRDWKIALPIPIRHNNHWQVYMPSLALPTLEPVLDEMPYISVVNGDFKSNTFKIASMDGVIASEFEKRFPAILTRAIMRTTTDLVLQKIAADQGNILAQVGVGLVGVLKNNADVRSWQSLPKNFSALKVPLSNGVLEIYDAHGRLLLRDSVDVSKNYIYVVRTYNTQGGVYYDKVAF</sequence>
<dbReference type="RefSeq" id="WP_012856973.1">
    <property type="nucleotide sequence ID" value="NC_013512.1"/>
</dbReference>
<dbReference type="EMBL" id="CP001816">
    <property type="protein sequence ID" value="ACZ12216.1"/>
    <property type="molecule type" value="Genomic_DNA"/>
</dbReference>
<dbReference type="Proteomes" id="UP000002222">
    <property type="component" value="Chromosome"/>
</dbReference>
<reference evidence="2" key="1">
    <citation type="submission" date="2009-11" db="EMBL/GenBank/DDBJ databases">
        <title>The complete genome of Sulfurospirillum deleyianum DSM 6946.</title>
        <authorList>
            <consortium name="US DOE Joint Genome Institute (JGI-PGF)"/>
            <person name="Lucas S."/>
            <person name="Copeland A."/>
            <person name="Lapidus A."/>
            <person name="Glavina del Rio T."/>
            <person name="Dalin E."/>
            <person name="Tice H."/>
            <person name="Bruce D."/>
            <person name="Goodwin L."/>
            <person name="Pitluck S."/>
            <person name="Kyrpides N."/>
            <person name="Mavromatis K."/>
            <person name="Ivanova N."/>
            <person name="Ovchinnikova G."/>
            <person name="Munk A.C."/>
            <person name="Lu M."/>
            <person name="Brettin T."/>
            <person name="Detter J.C."/>
            <person name="Han C."/>
            <person name="Tapia R."/>
            <person name="Larimer F."/>
            <person name="Land M."/>
            <person name="Hauser L."/>
            <person name="Markowitz V."/>
            <person name="Cheng J.F."/>
            <person name="Hugenholtz P."/>
            <person name="Woyke T."/>
            <person name="Wu D."/>
            <person name="Aumann P."/>
            <person name="Schneider S."/>
            <person name="Lang E."/>
            <person name="Spring S."/>
            <person name="Klenk H.P."/>
            <person name="Eisen J.A."/>
        </authorList>
    </citation>
    <scope>NUCLEOTIDE SEQUENCE [LARGE SCALE GENOMIC DNA]</scope>
    <source>
        <strain evidence="2">ATCC 51133 / DSM 6946 / 5175</strain>
    </source>
</reference>
<dbReference type="InterPro" id="IPR011990">
    <property type="entry name" value="TPR-like_helical_dom_sf"/>
</dbReference>
<dbReference type="SUPFAM" id="SSF48452">
    <property type="entry name" value="TPR-like"/>
    <property type="match status" value="1"/>
</dbReference>
<dbReference type="KEGG" id="sdl:Sdel_1193"/>
<evidence type="ECO:0008006" key="3">
    <source>
        <dbReference type="Google" id="ProtNLM"/>
    </source>
</evidence>
<dbReference type="eggNOG" id="COG3014">
    <property type="taxonomic scope" value="Bacteria"/>
</dbReference>
<proteinExistence type="predicted"/>
<name>D1B296_SULD5</name>
<keyword evidence="2" id="KW-1185">Reference proteome</keyword>
<dbReference type="PROSITE" id="PS51257">
    <property type="entry name" value="PROKAR_LIPOPROTEIN"/>
    <property type="match status" value="1"/>
</dbReference>
<reference evidence="1 2" key="2">
    <citation type="journal article" date="2010" name="Stand. Genomic Sci.">
        <title>Complete genome sequence of Sulfurospirillum deleyianum type strain (5175).</title>
        <authorList>
            <person name="Sikorski J."/>
            <person name="Lapidus A."/>
            <person name="Copeland A."/>
            <person name="Glavina Del Rio T."/>
            <person name="Nolan M."/>
            <person name="Lucas S."/>
            <person name="Chen F."/>
            <person name="Tice H."/>
            <person name="Cheng J.F."/>
            <person name="Saunders E."/>
            <person name="Bruce D."/>
            <person name="Goodwin L."/>
            <person name="Pitluck S."/>
            <person name="Ovchinnikova G."/>
            <person name="Pati A."/>
            <person name="Ivanova N."/>
            <person name="Mavromatis K."/>
            <person name="Chen A."/>
            <person name="Palaniappan K."/>
            <person name="Chain P."/>
            <person name="Land M."/>
            <person name="Hauser L."/>
            <person name="Chang Y.J."/>
            <person name="Jeffries C.D."/>
            <person name="Brettin T."/>
            <person name="Detter J.C."/>
            <person name="Han C."/>
            <person name="Rohde M."/>
            <person name="Lang E."/>
            <person name="Spring S."/>
            <person name="Goker M."/>
            <person name="Bristow J."/>
            <person name="Eisen J.A."/>
            <person name="Markowitz V."/>
            <person name="Hugenholtz P."/>
            <person name="Kyrpides N.C."/>
            <person name="Klenk H.P."/>
        </authorList>
    </citation>
    <scope>NUCLEOTIDE SEQUENCE [LARGE SCALE GENOMIC DNA]</scope>
    <source>
        <strain evidence="2">ATCC 51133 / DSM 6946 / 5175</strain>
    </source>
</reference>
<dbReference type="HOGENOM" id="CLU_035715_2_1_7"/>
<dbReference type="STRING" id="525898.Sdel_1193"/>